<organism evidence="3 4">
    <name type="scientific">Candidatus Defluviibacterium haderslevense</name>
    <dbReference type="NCBI Taxonomy" id="2981993"/>
    <lineage>
        <taxon>Bacteria</taxon>
        <taxon>Pseudomonadati</taxon>
        <taxon>Bacteroidota</taxon>
        <taxon>Saprospiria</taxon>
        <taxon>Saprospirales</taxon>
        <taxon>Saprospiraceae</taxon>
        <taxon>Candidatus Defluviibacterium</taxon>
    </lineage>
</organism>
<evidence type="ECO:0000313" key="4">
    <source>
        <dbReference type="Proteomes" id="UP000808349"/>
    </source>
</evidence>
<name>A0A9D7S6A3_9BACT</name>
<sequence>MTIFCIGRNYSEHAKELNNPIPTKPVVFCKPSGALLRENKPFFYPDFSTDIQYEIELVLKICRSGKSIPLAKCSDYYSHITVGLDLTARDLQQECKEKGLPWEISKGFDHSAIIGNWLDKNDLNLNNMEFELHKNKLQVQYGKSNEMLFSFEQIIHYLSRFFRLSQGDLIFTGTPSGVGPIHKGEIFEGFIEKKQLFSCEIK</sequence>
<keyword evidence="1" id="KW-0479">Metal-binding</keyword>
<proteinExistence type="predicted"/>
<comment type="caution">
    <text evidence="3">The sequence shown here is derived from an EMBL/GenBank/DDBJ whole genome shotgun (WGS) entry which is preliminary data.</text>
</comment>
<dbReference type="SUPFAM" id="SSF56529">
    <property type="entry name" value="FAH"/>
    <property type="match status" value="1"/>
</dbReference>
<dbReference type="GO" id="GO:0046872">
    <property type="term" value="F:metal ion binding"/>
    <property type="evidence" value="ECO:0007669"/>
    <property type="project" value="UniProtKB-KW"/>
</dbReference>
<dbReference type="EMBL" id="JADKFW010000004">
    <property type="protein sequence ID" value="MBK9716463.1"/>
    <property type="molecule type" value="Genomic_DNA"/>
</dbReference>
<dbReference type="PANTHER" id="PTHR11820:SF7">
    <property type="entry name" value="ACYLPYRUVASE FAHD1, MITOCHONDRIAL"/>
    <property type="match status" value="1"/>
</dbReference>
<reference evidence="3 4" key="1">
    <citation type="submission" date="2020-10" db="EMBL/GenBank/DDBJ databases">
        <title>Connecting structure to function with the recovery of over 1000 high-quality activated sludge metagenome-assembled genomes encoding full-length rRNA genes using long-read sequencing.</title>
        <authorList>
            <person name="Singleton C.M."/>
            <person name="Petriglieri F."/>
            <person name="Kristensen J.M."/>
            <person name="Kirkegaard R.H."/>
            <person name="Michaelsen T.Y."/>
            <person name="Andersen M.H."/>
            <person name="Karst S.M."/>
            <person name="Dueholm M.S."/>
            <person name="Nielsen P.H."/>
            <person name="Albertsen M."/>
        </authorList>
    </citation>
    <scope>NUCLEOTIDE SEQUENCE [LARGE SCALE GENOMIC DNA]</scope>
    <source>
        <strain evidence="3">Ribe_18-Q3-R11-54_BAT3C.373</strain>
    </source>
</reference>
<gene>
    <name evidence="3" type="ORF">IPO85_02870</name>
</gene>
<dbReference type="InterPro" id="IPR011234">
    <property type="entry name" value="Fumarylacetoacetase-like_C"/>
</dbReference>
<dbReference type="PANTHER" id="PTHR11820">
    <property type="entry name" value="ACYLPYRUVASE"/>
    <property type="match status" value="1"/>
</dbReference>
<feature type="domain" description="Fumarylacetoacetase-like C-terminal" evidence="2">
    <location>
        <begin position="2"/>
        <end position="185"/>
    </location>
</feature>
<protein>
    <submittedName>
        <fullName evidence="3">Fumarylacetoacetate hydrolase family protein</fullName>
    </submittedName>
</protein>
<evidence type="ECO:0000313" key="3">
    <source>
        <dbReference type="EMBL" id="MBK9716463.1"/>
    </source>
</evidence>
<dbReference type="AlphaFoldDB" id="A0A9D7S6A3"/>
<dbReference type="Proteomes" id="UP000808349">
    <property type="component" value="Unassembled WGS sequence"/>
</dbReference>
<dbReference type="InterPro" id="IPR036663">
    <property type="entry name" value="Fumarylacetoacetase_C_sf"/>
</dbReference>
<accession>A0A9D7S6A3</accession>
<dbReference type="Pfam" id="PF01557">
    <property type="entry name" value="FAA_hydrolase"/>
    <property type="match status" value="1"/>
</dbReference>
<evidence type="ECO:0000256" key="1">
    <source>
        <dbReference type="ARBA" id="ARBA00022723"/>
    </source>
</evidence>
<keyword evidence="3" id="KW-0378">Hydrolase</keyword>
<dbReference type="Gene3D" id="3.90.850.10">
    <property type="entry name" value="Fumarylacetoacetase-like, C-terminal domain"/>
    <property type="match status" value="1"/>
</dbReference>
<evidence type="ECO:0000259" key="2">
    <source>
        <dbReference type="Pfam" id="PF01557"/>
    </source>
</evidence>
<dbReference type="GO" id="GO:0018773">
    <property type="term" value="F:acetylpyruvate hydrolase activity"/>
    <property type="evidence" value="ECO:0007669"/>
    <property type="project" value="TreeGrafter"/>
</dbReference>